<evidence type="ECO:0000256" key="8">
    <source>
        <dbReference type="HAMAP-Rule" id="MF_00375"/>
    </source>
</evidence>
<dbReference type="GO" id="GO:0042286">
    <property type="term" value="F:glutamate-1-semialdehyde 2,1-aminomutase activity"/>
    <property type="evidence" value="ECO:0007669"/>
    <property type="project" value="UniProtKB-UniRule"/>
</dbReference>
<feature type="modified residue" description="N6-(pyridoxal phosphate)lysine" evidence="8">
    <location>
        <position position="274"/>
    </location>
</feature>
<keyword evidence="6 8" id="KW-0413">Isomerase</keyword>
<comment type="similarity">
    <text evidence="4 8">Belongs to the class-III pyridoxal-phosphate-dependent aminotransferase family. HemL subfamily.</text>
</comment>
<dbReference type="RefSeq" id="WP_188677559.1">
    <property type="nucleotide sequence ID" value="NZ_BMJH01000004.1"/>
</dbReference>
<dbReference type="FunFam" id="3.40.640.10:FF:000021">
    <property type="entry name" value="Glutamate-1-semialdehyde 2,1-aminomutase"/>
    <property type="match status" value="1"/>
</dbReference>
<proteinExistence type="inferred from homology"/>
<dbReference type="InterPro" id="IPR015422">
    <property type="entry name" value="PyrdxlP-dep_Trfase_small"/>
</dbReference>
<dbReference type="GO" id="GO:0005737">
    <property type="term" value="C:cytoplasm"/>
    <property type="evidence" value="ECO:0007669"/>
    <property type="project" value="UniProtKB-SubCell"/>
</dbReference>
<dbReference type="PANTHER" id="PTHR43713">
    <property type="entry name" value="GLUTAMATE-1-SEMIALDEHYDE 2,1-AMINOMUTASE"/>
    <property type="match status" value="1"/>
</dbReference>
<dbReference type="SUPFAM" id="SSF53383">
    <property type="entry name" value="PLP-dependent transferases"/>
    <property type="match status" value="1"/>
</dbReference>
<keyword evidence="10" id="KW-1185">Reference proteome</keyword>
<evidence type="ECO:0000313" key="10">
    <source>
        <dbReference type="Proteomes" id="UP000641514"/>
    </source>
</evidence>
<reference evidence="9" key="1">
    <citation type="journal article" date="2014" name="Int. J. Syst. Evol. Microbiol.">
        <title>Complete genome sequence of Corynebacterium casei LMG S-19264T (=DSM 44701T), isolated from a smear-ripened cheese.</title>
        <authorList>
            <consortium name="US DOE Joint Genome Institute (JGI-PGF)"/>
            <person name="Walter F."/>
            <person name="Albersmeier A."/>
            <person name="Kalinowski J."/>
            <person name="Ruckert C."/>
        </authorList>
    </citation>
    <scope>NUCLEOTIDE SEQUENCE</scope>
    <source>
        <strain evidence="9">CGMCC 1.15478</strain>
    </source>
</reference>
<evidence type="ECO:0000256" key="2">
    <source>
        <dbReference type="ARBA" id="ARBA00001933"/>
    </source>
</evidence>
<dbReference type="Pfam" id="PF00202">
    <property type="entry name" value="Aminotran_3"/>
    <property type="match status" value="1"/>
</dbReference>
<dbReference type="PROSITE" id="PS00600">
    <property type="entry name" value="AA_TRANSFER_CLASS_3"/>
    <property type="match status" value="1"/>
</dbReference>
<name>A0A916UL96_9ACTN</name>
<evidence type="ECO:0000256" key="3">
    <source>
        <dbReference type="ARBA" id="ARBA00004819"/>
    </source>
</evidence>
<keyword evidence="7 8" id="KW-0627">Porphyrin biosynthesis</keyword>
<dbReference type="GO" id="GO:0030170">
    <property type="term" value="F:pyridoxal phosphate binding"/>
    <property type="evidence" value="ECO:0007669"/>
    <property type="project" value="InterPro"/>
</dbReference>
<comment type="caution">
    <text evidence="9">The sequence shown here is derived from an EMBL/GenBank/DDBJ whole genome shotgun (WGS) entry which is preliminary data.</text>
</comment>
<keyword evidence="5 8" id="KW-0663">Pyridoxal phosphate</keyword>
<evidence type="ECO:0000313" key="9">
    <source>
        <dbReference type="EMBL" id="GGC76457.1"/>
    </source>
</evidence>
<dbReference type="CDD" id="cd00610">
    <property type="entry name" value="OAT_like"/>
    <property type="match status" value="1"/>
</dbReference>
<dbReference type="Gene3D" id="3.40.640.10">
    <property type="entry name" value="Type I PLP-dependent aspartate aminotransferase-like (Major domain)"/>
    <property type="match status" value="1"/>
</dbReference>
<dbReference type="InterPro" id="IPR015424">
    <property type="entry name" value="PyrdxlP-dep_Trfase"/>
</dbReference>
<dbReference type="Proteomes" id="UP000641514">
    <property type="component" value="Unassembled WGS sequence"/>
</dbReference>
<comment type="subcellular location">
    <subcellularLocation>
        <location evidence="8">Cytoplasm</location>
    </subcellularLocation>
</comment>
<gene>
    <name evidence="8 9" type="primary">hemL</name>
    <name evidence="9" type="ORF">GCM10011410_32150</name>
</gene>
<dbReference type="HAMAP" id="MF_00375">
    <property type="entry name" value="HemL_aminotrans_3"/>
    <property type="match status" value="1"/>
</dbReference>
<evidence type="ECO:0000256" key="6">
    <source>
        <dbReference type="ARBA" id="ARBA00023235"/>
    </source>
</evidence>
<dbReference type="GO" id="GO:0008483">
    <property type="term" value="F:transaminase activity"/>
    <property type="evidence" value="ECO:0007669"/>
    <property type="project" value="InterPro"/>
</dbReference>
<evidence type="ECO:0000256" key="5">
    <source>
        <dbReference type="ARBA" id="ARBA00022898"/>
    </source>
</evidence>
<dbReference type="InterPro" id="IPR005814">
    <property type="entry name" value="Aminotrans_3"/>
</dbReference>
<comment type="cofactor">
    <cofactor evidence="2 8">
        <name>pyridoxal 5'-phosphate</name>
        <dbReference type="ChEBI" id="CHEBI:597326"/>
    </cofactor>
</comment>
<comment type="subunit">
    <text evidence="8">Homodimer.</text>
</comment>
<dbReference type="EMBL" id="BMJH01000004">
    <property type="protein sequence ID" value="GGC76457.1"/>
    <property type="molecule type" value="Genomic_DNA"/>
</dbReference>
<dbReference type="InterPro" id="IPR004639">
    <property type="entry name" value="4pyrrol_synth_GluAld_NH2Trfase"/>
</dbReference>
<comment type="pathway">
    <text evidence="3">Porphyrin-containing compound metabolism; protoporphyrin-IX biosynthesis; 5-aminolevulinate from L-glutamyl-tRNA(Glu): step 2/2.</text>
</comment>
<dbReference type="PANTHER" id="PTHR43713:SF3">
    <property type="entry name" value="GLUTAMATE-1-SEMIALDEHYDE 2,1-AMINOMUTASE 1, CHLOROPLASTIC-RELATED"/>
    <property type="match status" value="1"/>
</dbReference>
<organism evidence="9 10">
    <name type="scientific">Hoyosella rhizosphaerae</name>
    <dbReference type="NCBI Taxonomy" id="1755582"/>
    <lineage>
        <taxon>Bacteria</taxon>
        <taxon>Bacillati</taxon>
        <taxon>Actinomycetota</taxon>
        <taxon>Actinomycetes</taxon>
        <taxon>Mycobacteriales</taxon>
        <taxon>Hoyosellaceae</taxon>
        <taxon>Hoyosella</taxon>
    </lineage>
</organism>
<dbReference type="NCBIfam" id="NF000818">
    <property type="entry name" value="PRK00062.1"/>
    <property type="match status" value="1"/>
</dbReference>
<dbReference type="AlphaFoldDB" id="A0A916UL96"/>
<dbReference type="EC" id="5.4.3.8" evidence="8"/>
<protein>
    <recommendedName>
        <fullName evidence="8">Glutamate-1-semialdehyde 2,1-aminomutase</fullName>
        <shortName evidence="8">GSA</shortName>
        <ecNumber evidence="8">5.4.3.8</ecNumber>
    </recommendedName>
    <alternativeName>
        <fullName evidence="8">Glutamate-1-semialdehyde aminotransferase</fullName>
        <shortName evidence="8">GSA-AT</shortName>
    </alternativeName>
</protein>
<accession>A0A916UL96</accession>
<reference evidence="9" key="2">
    <citation type="submission" date="2020-09" db="EMBL/GenBank/DDBJ databases">
        <authorList>
            <person name="Sun Q."/>
            <person name="Zhou Y."/>
        </authorList>
    </citation>
    <scope>NUCLEOTIDE SEQUENCE</scope>
    <source>
        <strain evidence="9">CGMCC 1.15478</strain>
    </source>
</reference>
<dbReference type="Gene3D" id="3.90.1150.10">
    <property type="entry name" value="Aspartate Aminotransferase, domain 1"/>
    <property type="match status" value="1"/>
</dbReference>
<sequence length="444" mass="46445">MNSPLGSSGVPLSAQLFDRASLVTPGGVNSPVRAFGAVGGVPRFIREARGCWLVDVDGNRYVDLICSWGPMILGHAHPAVVEAVRETAVHGLSFGAPTEGEVLLAEEIVRRVAPVEQVRLVNSGTEATMSAVRLVRGFTNRNKIIKFAGCYHGHVDSLLADAGSGVATFALPTSPGVTGAQASDTIVLPYNDLNAVREAFAQHPGEIAGIITEAAAGNMGAVPPLPGFNAGLKQLCHDNGALLIMDEVMTGFRVSNAGWYGIDQVAGDLYTFGKVMSGGLPAAAFGGRRDVMSHLAPLGAVYQAGTLSGNPVAVAAGLATLRNATDEVYQALRRNHAALRELLADAFDTVGIPHRVQSAASMVSVFFTEHSVQDYAQVKASETWRYPAFFHALLDRGVYAPPSAFEAWFVSAALDDEAFDVIANAIPAAAEAAAASSPPETLKA</sequence>
<comment type="catalytic activity">
    <reaction evidence="1 8">
        <text>(S)-4-amino-5-oxopentanoate = 5-aminolevulinate</text>
        <dbReference type="Rhea" id="RHEA:14265"/>
        <dbReference type="ChEBI" id="CHEBI:57501"/>
        <dbReference type="ChEBI" id="CHEBI:356416"/>
        <dbReference type="EC" id="5.4.3.8"/>
    </reaction>
</comment>
<dbReference type="InterPro" id="IPR015421">
    <property type="entry name" value="PyrdxlP-dep_Trfase_major"/>
</dbReference>
<keyword evidence="8" id="KW-0963">Cytoplasm</keyword>
<evidence type="ECO:0000256" key="7">
    <source>
        <dbReference type="ARBA" id="ARBA00023244"/>
    </source>
</evidence>
<evidence type="ECO:0000256" key="1">
    <source>
        <dbReference type="ARBA" id="ARBA00001579"/>
    </source>
</evidence>
<evidence type="ECO:0000256" key="4">
    <source>
        <dbReference type="ARBA" id="ARBA00008981"/>
    </source>
</evidence>
<dbReference type="InterPro" id="IPR049704">
    <property type="entry name" value="Aminotrans_3_PPA_site"/>
</dbReference>
<dbReference type="NCBIfam" id="TIGR00713">
    <property type="entry name" value="hemL"/>
    <property type="match status" value="1"/>
</dbReference>
<dbReference type="GO" id="GO:0006782">
    <property type="term" value="P:protoporphyrinogen IX biosynthetic process"/>
    <property type="evidence" value="ECO:0007669"/>
    <property type="project" value="UniProtKB-UniRule"/>
</dbReference>